<evidence type="ECO:0000313" key="10">
    <source>
        <dbReference type="EMBL" id="MDR7319899.1"/>
    </source>
</evidence>
<dbReference type="FunFam" id="3.40.50.720:FF:000022">
    <property type="entry name" value="Cinnamyl alcohol dehydrogenase"/>
    <property type="match status" value="1"/>
</dbReference>
<comment type="catalytic activity">
    <reaction evidence="6">
        <text>a primary alcohol + NADP(+) = an aldehyde + NADPH + H(+)</text>
        <dbReference type="Rhea" id="RHEA:15937"/>
        <dbReference type="ChEBI" id="CHEBI:15378"/>
        <dbReference type="ChEBI" id="CHEBI:15734"/>
        <dbReference type="ChEBI" id="CHEBI:17478"/>
        <dbReference type="ChEBI" id="CHEBI:57783"/>
        <dbReference type="ChEBI" id="CHEBI:58349"/>
        <dbReference type="EC" id="1.1.1.2"/>
    </reaction>
</comment>
<evidence type="ECO:0000256" key="1">
    <source>
        <dbReference type="ARBA" id="ARBA00001947"/>
    </source>
</evidence>
<dbReference type="EMBL" id="JAVDYC010000001">
    <property type="protein sequence ID" value="MDR7319899.1"/>
    <property type="molecule type" value="Genomic_DNA"/>
</dbReference>
<dbReference type="GO" id="GO:0008270">
    <property type="term" value="F:zinc ion binding"/>
    <property type="evidence" value="ECO:0007669"/>
    <property type="project" value="InterPro"/>
</dbReference>
<evidence type="ECO:0000259" key="9">
    <source>
        <dbReference type="Pfam" id="PF08240"/>
    </source>
</evidence>
<protein>
    <recommendedName>
        <fullName evidence="5">alcohol dehydrogenase (NADP(+))</fullName>
        <ecNumber evidence="5">1.1.1.2</ecNumber>
    </recommendedName>
</protein>
<dbReference type="InterPro" id="IPR002328">
    <property type="entry name" value="ADH_Zn_CS"/>
</dbReference>
<evidence type="ECO:0000256" key="2">
    <source>
        <dbReference type="ARBA" id="ARBA00022723"/>
    </source>
</evidence>
<dbReference type="AlphaFoldDB" id="A0AAE3ZJP3"/>
<keyword evidence="3 7" id="KW-0862">Zinc</keyword>
<dbReference type="SUPFAM" id="SSF50129">
    <property type="entry name" value="GroES-like"/>
    <property type="match status" value="1"/>
</dbReference>
<dbReference type="InterPro" id="IPR029752">
    <property type="entry name" value="D-isomer_DH_CS1"/>
</dbReference>
<dbReference type="InterPro" id="IPR013154">
    <property type="entry name" value="ADH-like_N"/>
</dbReference>
<comment type="similarity">
    <text evidence="7">Belongs to the zinc-containing alcohol dehydrogenase family.</text>
</comment>
<dbReference type="GO" id="GO:0008106">
    <property type="term" value="F:alcohol dehydrogenase (NADP+) activity"/>
    <property type="evidence" value="ECO:0007669"/>
    <property type="project" value="UniProtKB-EC"/>
</dbReference>
<evidence type="ECO:0000256" key="7">
    <source>
        <dbReference type="RuleBase" id="RU361277"/>
    </source>
</evidence>
<dbReference type="InterPro" id="IPR047109">
    <property type="entry name" value="CAD-like"/>
</dbReference>
<keyword evidence="2 7" id="KW-0479">Metal-binding</keyword>
<comment type="caution">
    <text evidence="10">The sequence shown here is derived from an EMBL/GenBank/DDBJ whole genome shotgun (WGS) entry which is preliminary data.</text>
</comment>
<evidence type="ECO:0000256" key="6">
    <source>
        <dbReference type="ARBA" id="ARBA00048262"/>
    </source>
</evidence>
<dbReference type="RefSeq" id="WP_310407850.1">
    <property type="nucleotide sequence ID" value="NZ_JAVDYC010000001.1"/>
</dbReference>
<comment type="cofactor">
    <cofactor evidence="1 7">
        <name>Zn(2+)</name>
        <dbReference type="ChEBI" id="CHEBI:29105"/>
    </cofactor>
</comment>
<feature type="domain" description="Alcohol dehydrogenase-like C-terminal" evidence="8">
    <location>
        <begin position="185"/>
        <end position="303"/>
    </location>
</feature>
<evidence type="ECO:0000259" key="8">
    <source>
        <dbReference type="Pfam" id="PF00107"/>
    </source>
</evidence>
<name>A0AAE3ZJP3_9ACTN</name>
<sequence length="341" mass="35789">MPVTVNAFAALERDAQITPWRYEQRDARPHDVRVDVLYCGICHTDLHHIGPWGRHFPVVPGHEMVGRVIETGPAVTAHAVGDLVAIGPVVDSCRTCPPCLAGDETLCLTVATSTYGAEDRHGDGITRGGYADRVVADERFVYRLPDGLDPAAAAPLLCAGSTVFAPLRHWAAGPGTTVGIVGIGGLGHLGVKFARALGAHVVAFTTSAAKAEDARRLGAHEVVLAGDAAQPVNRLDLIIDTVPAVHPMTPLVQALRTDGTLVTVGLPATLDVAPFALAVGRKSIAGAGAGGTRDTREMLEFAAAHGITADIELLGTADIDTGLRRLAANDVKYRFVIDLKR</sequence>
<dbReference type="PANTHER" id="PTHR42683">
    <property type="entry name" value="ALDEHYDE REDUCTASE"/>
    <property type="match status" value="1"/>
</dbReference>
<dbReference type="Pfam" id="PF00107">
    <property type="entry name" value="ADH_zinc_N"/>
    <property type="match status" value="1"/>
</dbReference>
<keyword evidence="11" id="KW-1185">Reference proteome</keyword>
<dbReference type="EC" id="1.1.1.2" evidence="5"/>
<evidence type="ECO:0000256" key="5">
    <source>
        <dbReference type="ARBA" id="ARBA00024074"/>
    </source>
</evidence>
<dbReference type="InterPro" id="IPR036291">
    <property type="entry name" value="NAD(P)-bd_dom_sf"/>
</dbReference>
<reference evidence="10 11" key="1">
    <citation type="submission" date="2023-07" db="EMBL/GenBank/DDBJ databases">
        <title>Sequencing the genomes of 1000 actinobacteria strains.</title>
        <authorList>
            <person name="Klenk H.-P."/>
        </authorList>
    </citation>
    <scope>NUCLEOTIDE SEQUENCE [LARGE SCALE GENOMIC DNA]</scope>
    <source>
        <strain evidence="10 11">DSM 44711</strain>
    </source>
</reference>
<dbReference type="InterPro" id="IPR013149">
    <property type="entry name" value="ADH-like_C"/>
</dbReference>
<feature type="domain" description="Alcohol dehydrogenase-like N-terminal" evidence="9">
    <location>
        <begin position="29"/>
        <end position="146"/>
    </location>
</feature>
<dbReference type="Proteomes" id="UP001183629">
    <property type="component" value="Unassembled WGS sequence"/>
</dbReference>
<dbReference type="Gene3D" id="3.40.50.720">
    <property type="entry name" value="NAD(P)-binding Rossmann-like Domain"/>
    <property type="match status" value="1"/>
</dbReference>
<gene>
    <name evidence="10" type="ORF">J2S44_000149</name>
</gene>
<dbReference type="InterPro" id="IPR011032">
    <property type="entry name" value="GroES-like_sf"/>
</dbReference>
<dbReference type="CDD" id="cd05283">
    <property type="entry name" value="CAD1"/>
    <property type="match status" value="1"/>
</dbReference>
<dbReference type="PROSITE" id="PS00059">
    <property type="entry name" value="ADH_ZINC"/>
    <property type="match status" value="1"/>
</dbReference>
<dbReference type="PROSITE" id="PS00065">
    <property type="entry name" value="D_2_HYDROXYACID_DH_1"/>
    <property type="match status" value="1"/>
</dbReference>
<accession>A0AAE3ZJP3</accession>
<proteinExistence type="inferred from homology"/>
<evidence type="ECO:0000313" key="11">
    <source>
        <dbReference type="Proteomes" id="UP001183629"/>
    </source>
</evidence>
<keyword evidence="4 10" id="KW-0560">Oxidoreductase</keyword>
<evidence type="ECO:0000256" key="3">
    <source>
        <dbReference type="ARBA" id="ARBA00022833"/>
    </source>
</evidence>
<organism evidence="10 11">
    <name type="scientific">Catenuloplanes niger</name>
    <dbReference type="NCBI Taxonomy" id="587534"/>
    <lineage>
        <taxon>Bacteria</taxon>
        <taxon>Bacillati</taxon>
        <taxon>Actinomycetota</taxon>
        <taxon>Actinomycetes</taxon>
        <taxon>Micromonosporales</taxon>
        <taxon>Micromonosporaceae</taxon>
        <taxon>Catenuloplanes</taxon>
    </lineage>
</organism>
<dbReference type="Gene3D" id="3.90.180.10">
    <property type="entry name" value="Medium-chain alcohol dehydrogenases, catalytic domain"/>
    <property type="match status" value="1"/>
</dbReference>
<dbReference type="SUPFAM" id="SSF51735">
    <property type="entry name" value="NAD(P)-binding Rossmann-fold domains"/>
    <property type="match status" value="1"/>
</dbReference>
<evidence type="ECO:0000256" key="4">
    <source>
        <dbReference type="ARBA" id="ARBA00023002"/>
    </source>
</evidence>
<dbReference type="Pfam" id="PF08240">
    <property type="entry name" value="ADH_N"/>
    <property type="match status" value="1"/>
</dbReference>